<dbReference type="Pfam" id="PF17766">
    <property type="entry name" value="fn3_6"/>
    <property type="match status" value="1"/>
</dbReference>
<dbReference type="STRING" id="3871.A0A1J7HYW9"/>
<evidence type="ECO:0000256" key="9">
    <source>
        <dbReference type="PIRSR" id="PIRSR615500-1"/>
    </source>
</evidence>
<dbReference type="Gene3D" id="2.60.40.2310">
    <property type="match status" value="1"/>
</dbReference>
<feature type="active site" description="Charge relay system" evidence="9 10">
    <location>
        <position position="628"/>
    </location>
</feature>
<keyword evidence="5 12" id="KW-0732">Signal</keyword>
<organism evidence="16 17">
    <name type="scientific">Lupinus angustifolius</name>
    <name type="common">Narrow-leaved blue lupine</name>
    <dbReference type="NCBI Taxonomy" id="3871"/>
    <lineage>
        <taxon>Eukaryota</taxon>
        <taxon>Viridiplantae</taxon>
        <taxon>Streptophyta</taxon>
        <taxon>Embryophyta</taxon>
        <taxon>Tracheophyta</taxon>
        <taxon>Spermatophyta</taxon>
        <taxon>Magnoliopsida</taxon>
        <taxon>eudicotyledons</taxon>
        <taxon>Gunneridae</taxon>
        <taxon>Pentapetalae</taxon>
        <taxon>rosids</taxon>
        <taxon>fabids</taxon>
        <taxon>Fabales</taxon>
        <taxon>Fabaceae</taxon>
        <taxon>Papilionoideae</taxon>
        <taxon>50 kb inversion clade</taxon>
        <taxon>genistoids sensu lato</taxon>
        <taxon>core genistoids</taxon>
        <taxon>Genisteae</taxon>
        <taxon>Lupinus</taxon>
    </lineage>
</organism>
<feature type="domain" description="Inhibitor I9" evidence="14">
    <location>
        <begin position="45"/>
        <end position="158"/>
    </location>
</feature>
<evidence type="ECO:0000256" key="12">
    <source>
        <dbReference type="SAM" id="SignalP"/>
    </source>
</evidence>
<dbReference type="SUPFAM" id="SSF52743">
    <property type="entry name" value="Subtilisin-like"/>
    <property type="match status" value="1"/>
</dbReference>
<evidence type="ECO:0008006" key="18">
    <source>
        <dbReference type="Google" id="ProtNLM"/>
    </source>
</evidence>
<evidence type="ECO:0000256" key="7">
    <source>
        <dbReference type="ARBA" id="ARBA00022825"/>
    </source>
</evidence>
<evidence type="ECO:0000256" key="10">
    <source>
        <dbReference type="PROSITE-ProRule" id="PRU01240"/>
    </source>
</evidence>
<dbReference type="GO" id="GO:0006508">
    <property type="term" value="P:proteolysis"/>
    <property type="evidence" value="ECO:0007669"/>
    <property type="project" value="UniProtKB-KW"/>
</dbReference>
<dbReference type="InterPro" id="IPR023828">
    <property type="entry name" value="Peptidase_S8_Ser-AS"/>
</dbReference>
<dbReference type="InterPro" id="IPR041469">
    <property type="entry name" value="Subtilisin-like_FN3"/>
</dbReference>
<dbReference type="Pfam" id="PF05922">
    <property type="entry name" value="Inhibitor_I9"/>
    <property type="match status" value="1"/>
</dbReference>
<dbReference type="Gene3D" id="3.30.70.80">
    <property type="entry name" value="Peptidase S8 propeptide/proteinase inhibitor I9"/>
    <property type="match status" value="1"/>
</dbReference>
<dbReference type="GO" id="GO:0005576">
    <property type="term" value="C:extracellular region"/>
    <property type="evidence" value="ECO:0007669"/>
    <property type="project" value="UniProtKB-SubCell"/>
</dbReference>
<evidence type="ECO:0000256" key="2">
    <source>
        <dbReference type="ARBA" id="ARBA00011073"/>
    </source>
</evidence>
<dbReference type="PANTHER" id="PTHR10795">
    <property type="entry name" value="PROPROTEIN CONVERTASE SUBTILISIN/KEXIN"/>
    <property type="match status" value="1"/>
</dbReference>
<dbReference type="PRINTS" id="PR00723">
    <property type="entry name" value="SUBTILISIN"/>
</dbReference>
<keyword evidence="8" id="KW-0325">Glycoprotein</keyword>
<dbReference type="GO" id="GO:0009609">
    <property type="term" value="P:response to symbiotic bacterium"/>
    <property type="evidence" value="ECO:0007669"/>
    <property type="project" value="UniProtKB-ARBA"/>
</dbReference>
<dbReference type="FunFam" id="3.40.50.200:FF:000006">
    <property type="entry name" value="Subtilisin-like protease SBT1.5"/>
    <property type="match status" value="1"/>
</dbReference>
<evidence type="ECO:0000259" key="15">
    <source>
        <dbReference type="Pfam" id="PF17766"/>
    </source>
</evidence>
<dbReference type="InterPro" id="IPR000209">
    <property type="entry name" value="Peptidase_S8/S53_dom"/>
</dbReference>
<evidence type="ECO:0000259" key="13">
    <source>
        <dbReference type="Pfam" id="PF00082"/>
    </source>
</evidence>
<dbReference type="InterPro" id="IPR045051">
    <property type="entry name" value="SBT"/>
</dbReference>
<evidence type="ECO:0000256" key="6">
    <source>
        <dbReference type="ARBA" id="ARBA00022801"/>
    </source>
</evidence>
<dbReference type="Proteomes" id="UP000188354">
    <property type="component" value="Chromosome LG01"/>
</dbReference>
<dbReference type="PROSITE" id="PS00138">
    <property type="entry name" value="SUBTILASE_SER"/>
    <property type="match status" value="1"/>
</dbReference>
<dbReference type="Pfam" id="PF00082">
    <property type="entry name" value="Peptidase_S8"/>
    <property type="match status" value="1"/>
</dbReference>
<feature type="active site" description="Charge relay system" evidence="9 10">
    <location>
        <position position="193"/>
    </location>
</feature>
<evidence type="ECO:0000256" key="8">
    <source>
        <dbReference type="ARBA" id="ARBA00023180"/>
    </source>
</evidence>
<dbReference type="GO" id="GO:0004252">
    <property type="term" value="F:serine-type endopeptidase activity"/>
    <property type="evidence" value="ECO:0007669"/>
    <property type="project" value="UniProtKB-UniRule"/>
</dbReference>
<keyword evidence="4 10" id="KW-0645">Protease</keyword>
<comment type="subcellular location">
    <subcellularLocation>
        <location evidence="1">Secreted</location>
    </subcellularLocation>
</comment>
<keyword evidence="17" id="KW-1185">Reference proteome</keyword>
<feature type="signal peptide" evidence="12">
    <location>
        <begin position="1"/>
        <end position="28"/>
    </location>
</feature>
<keyword evidence="3" id="KW-0964">Secreted</keyword>
<dbReference type="InterPro" id="IPR034197">
    <property type="entry name" value="Peptidases_S8_3"/>
</dbReference>
<dbReference type="AlphaFoldDB" id="A0A1J7HYW9"/>
<protein>
    <recommendedName>
        <fullName evidence="18">Subtilisin-like protease SBT2.2</fullName>
    </recommendedName>
</protein>
<name>A0A1J7HYW9_LUPAN</name>
<proteinExistence type="inferred from homology"/>
<dbReference type="InterPro" id="IPR015500">
    <property type="entry name" value="Peptidase_S8_subtilisin-rel"/>
</dbReference>
<evidence type="ECO:0000256" key="1">
    <source>
        <dbReference type="ARBA" id="ARBA00004613"/>
    </source>
</evidence>
<keyword evidence="7 10" id="KW-0720">Serine protease</keyword>
<evidence type="ECO:0000313" key="16">
    <source>
        <dbReference type="EMBL" id="OIW18076.1"/>
    </source>
</evidence>
<dbReference type="Gene3D" id="3.40.50.200">
    <property type="entry name" value="Peptidase S8/S53 domain"/>
    <property type="match status" value="1"/>
</dbReference>
<dbReference type="CDD" id="cd02120">
    <property type="entry name" value="PA_subtilisin_like"/>
    <property type="match status" value="1"/>
</dbReference>
<feature type="chain" id="PRO_5012678895" description="Subtilisin-like protease SBT2.2" evidence="12">
    <location>
        <begin position="29"/>
        <end position="853"/>
    </location>
</feature>
<feature type="domain" description="Subtilisin-like protease fibronectin type-III" evidence="15">
    <location>
        <begin position="749"/>
        <end position="842"/>
    </location>
</feature>
<evidence type="ECO:0000313" key="17">
    <source>
        <dbReference type="Proteomes" id="UP000188354"/>
    </source>
</evidence>
<feature type="domain" description="Peptidase S8/S53" evidence="13">
    <location>
        <begin position="184"/>
        <end position="665"/>
    </location>
</feature>
<accession>A0A1J7HYW9</accession>
<comment type="similarity">
    <text evidence="2 10 11">Belongs to the peptidase S8 family.</text>
</comment>
<reference evidence="16 17" key="1">
    <citation type="journal article" date="2017" name="Plant Biotechnol. J.">
        <title>A comprehensive draft genome sequence for lupin (Lupinus angustifolius), an emerging health food: insights into plant-microbe interactions and legume evolution.</title>
        <authorList>
            <person name="Hane J.K."/>
            <person name="Ming Y."/>
            <person name="Kamphuis L.G."/>
            <person name="Nelson M.N."/>
            <person name="Garg G."/>
            <person name="Atkins C.A."/>
            <person name="Bayer P.E."/>
            <person name="Bravo A."/>
            <person name="Bringans S."/>
            <person name="Cannon S."/>
            <person name="Edwards D."/>
            <person name="Foley R."/>
            <person name="Gao L.L."/>
            <person name="Harrison M.J."/>
            <person name="Huang W."/>
            <person name="Hurgobin B."/>
            <person name="Li S."/>
            <person name="Liu C.W."/>
            <person name="McGrath A."/>
            <person name="Morahan G."/>
            <person name="Murray J."/>
            <person name="Weller J."/>
            <person name="Jian J."/>
            <person name="Singh K.B."/>
        </authorList>
    </citation>
    <scope>NUCLEOTIDE SEQUENCE [LARGE SCALE GENOMIC DNA]</scope>
    <source>
        <strain evidence="17">cv. Tanjil</strain>
        <tissue evidence="16">Whole plant</tissue>
    </source>
</reference>
<dbReference type="Gramene" id="OIW18076">
    <property type="protein sequence ID" value="OIW18076"/>
    <property type="gene ID" value="TanjilG_08546"/>
</dbReference>
<dbReference type="OMA" id="KSRYWRS"/>
<dbReference type="CDD" id="cd04852">
    <property type="entry name" value="Peptidases_S8_3"/>
    <property type="match status" value="1"/>
</dbReference>
<dbReference type="EMBL" id="CM007361">
    <property type="protein sequence ID" value="OIW18076.1"/>
    <property type="molecule type" value="Genomic_DNA"/>
</dbReference>
<evidence type="ECO:0000256" key="5">
    <source>
        <dbReference type="ARBA" id="ARBA00022729"/>
    </source>
</evidence>
<dbReference type="GO" id="GO:0009610">
    <property type="term" value="P:response to symbiotic fungus"/>
    <property type="evidence" value="ECO:0007669"/>
    <property type="project" value="UniProtKB-ARBA"/>
</dbReference>
<dbReference type="InterPro" id="IPR010259">
    <property type="entry name" value="S8pro/Inhibitor_I9"/>
</dbReference>
<dbReference type="PROSITE" id="PS00136">
    <property type="entry name" value="SUBTILASE_ASP"/>
    <property type="match status" value="1"/>
</dbReference>
<evidence type="ECO:0000256" key="4">
    <source>
        <dbReference type="ARBA" id="ARBA00022670"/>
    </source>
</evidence>
<keyword evidence="6 10" id="KW-0378">Hydrolase</keyword>
<gene>
    <name evidence="16" type="ORF">TanjilG_08546</name>
</gene>
<dbReference type="InterPro" id="IPR036852">
    <property type="entry name" value="Peptidase_S8/S53_dom_sf"/>
</dbReference>
<dbReference type="InterPro" id="IPR023827">
    <property type="entry name" value="Peptidase_S8_Asp-AS"/>
</dbReference>
<dbReference type="PROSITE" id="PS51892">
    <property type="entry name" value="SUBTILASE"/>
    <property type="match status" value="1"/>
</dbReference>
<dbReference type="InterPro" id="IPR037045">
    <property type="entry name" value="S8pro/Inhibitor_I9_sf"/>
</dbReference>
<feature type="active site" description="Charge relay system" evidence="9 10">
    <location>
        <position position="264"/>
    </location>
</feature>
<evidence type="ECO:0000256" key="11">
    <source>
        <dbReference type="RuleBase" id="RU003355"/>
    </source>
</evidence>
<evidence type="ECO:0000256" key="3">
    <source>
        <dbReference type="ARBA" id="ARBA00022525"/>
    </source>
</evidence>
<sequence>MANINTYWPHLVFVFCFVMLLLLTPSLCQDDSDDDDSGDDDAAVYIVTLRQPHASHFQDELTRVRKGLRHHASVSGRTTLHKPRLGNVTHTVKRHGSYIVHFHDLLLKKVFKGEKYLKLYSYHYLINGFAVLVTQQQADKLSRRREVSNVVLDYSVRTATTHTPQFLDLPKGAWFQAGGFENAGEGITIGFVDTGIDPTHPSFSDYESQPPAQFSGICEVTKDFPSGSCNRKLVGARHFAASAITRGVFNSTQDYASPFDGDGHGTHTASIAAGNHGIPVVVAGHNFGNASGMAPRSHIAVYKALYERFGGFAADVIAAIDQAAQDTVDIICLSITPNRRPPGIATFFNPIDMALLSAVKAGIFVVQAAGNTGPSPMSMSSFSPWIFTVGAASHDRIYSNSIFLGNNVTIPGVGLAPGTDENTMYKLIHAQHALNDNITLDDDMYVGECQDSSKFNPDLVQGSILICSYTVRFVIGSSSIEQALEAAKNLTAVGVVFSTDPFMTGFQLNPIPMKIPSIIIPSANDSKILLQYYKYSLERDAASNKIVKFGAVASICGGLEANYSNAAPKVMFYSARGPDPEDSLPHEADILKPNLIAPGNSIWAAWSSLGTDSDEFLGENFAMMSGTSMAAPHVAGLAALIKQKFPNFSPAAIGSALSTTASLNDNKGKPIMALRSHISPELNQSPATPFDMGSGFVNATAALNPGLLFDCSYDDYVSFLCGINGSAPSVLNDTGQNCWVYNSTLYGLDLNLPSITVAQLNQSRVVQRTIQNIAGTETYSVGWSSPYGVSLKVSPTHFSLGNGEKQVLFVTFNATSNSSVASFGRIGLFGNQGHVVNIPVSVITKISYNFTTS</sequence>
<evidence type="ECO:0000259" key="14">
    <source>
        <dbReference type="Pfam" id="PF05922"/>
    </source>
</evidence>
<dbReference type="Gene3D" id="3.50.30.30">
    <property type="match status" value="1"/>
</dbReference>